<feature type="region of interest" description="Disordered" evidence="1">
    <location>
        <begin position="48"/>
        <end position="67"/>
    </location>
</feature>
<keyword evidence="4" id="KW-1185">Reference proteome</keyword>
<dbReference type="AlphaFoldDB" id="A0A1G9P8K4"/>
<reference evidence="3 4" key="1">
    <citation type="submission" date="2016-10" db="EMBL/GenBank/DDBJ databases">
        <authorList>
            <person name="de Groot N.N."/>
        </authorList>
    </citation>
    <scope>NUCLEOTIDE SEQUENCE [LARGE SCALE GENOMIC DNA]</scope>
    <source>
        <strain evidence="3 4">DSM 16077</strain>
    </source>
</reference>
<name>A0A1G9P8K4_9PROT</name>
<evidence type="ECO:0000313" key="3">
    <source>
        <dbReference type="EMBL" id="SDL95034.1"/>
    </source>
</evidence>
<evidence type="ECO:0000256" key="1">
    <source>
        <dbReference type="SAM" id="MobiDB-lite"/>
    </source>
</evidence>
<evidence type="ECO:0000256" key="2">
    <source>
        <dbReference type="SAM" id="SignalP"/>
    </source>
</evidence>
<keyword evidence="2" id="KW-0732">Signal</keyword>
<proteinExistence type="predicted"/>
<evidence type="ECO:0000313" key="4">
    <source>
        <dbReference type="Proteomes" id="UP000199759"/>
    </source>
</evidence>
<dbReference type="Proteomes" id="UP000199759">
    <property type="component" value="Unassembled WGS sequence"/>
</dbReference>
<feature type="chain" id="PRO_5011472707" description="Beta-barrel assembly machine subunit BamF" evidence="2">
    <location>
        <begin position="30"/>
        <end position="112"/>
    </location>
</feature>
<accession>A0A1G9P8K4</accession>
<organism evidence="3 4">
    <name type="scientific">Maricaulis salignorans</name>
    <dbReference type="NCBI Taxonomy" id="144026"/>
    <lineage>
        <taxon>Bacteria</taxon>
        <taxon>Pseudomonadati</taxon>
        <taxon>Pseudomonadota</taxon>
        <taxon>Alphaproteobacteria</taxon>
        <taxon>Maricaulales</taxon>
        <taxon>Maricaulaceae</taxon>
        <taxon>Maricaulis</taxon>
    </lineage>
</organism>
<dbReference type="EMBL" id="FNHG01000003">
    <property type="protein sequence ID" value="SDL95034.1"/>
    <property type="molecule type" value="Genomic_DNA"/>
</dbReference>
<protein>
    <recommendedName>
        <fullName evidence="5">Beta-barrel assembly machine subunit BamF</fullName>
    </recommendedName>
</protein>
<dbReference type="RefSeq" id="WP_143024041.1">
    <property type="nucleotide sequence ID" value="NZ_FNHG01000003.1"/>
</dbReference>
<dbReference type="PROSITE" id="PS51257">
    <property type="entry name" value="PROKAR_LIPOPROTEIN"/>
    <property type="match status" value="1"/>
</dbReference>
<dbReference type="STRING" id="144026.SAMN04488568_103146"/>
<feature type="signal peptide" evidence="2">
    <location>
        <begin position="1"/>
        <end position="29"/>
    </location>
</feature>
<evidence type="ECO:0008006" key="5">
    <source>
        <dbReference type="Google" id="ProtNLM"/>
    </source>
</evidence>
<sequence length="112" mass="11968">MTSPLRLAVLPVVTVCLALGACSSFEPMADQSSTPGWVRERLVHDVEGRKAPPAVPANSMTAGDADQLDRDAAEVLRRRADQAAEIAAIEAEGRRAVDDFVSEGRTRTTPPQ</sequence>
<gene>
    <name evidence="3" type="ORF">SAMN04488568_103146</name>
</gene>